<accession>A0A397Q805</accession>
<keyword evidence="3 14" id="KW-1003">Cell membrane</keyword>
<keyword evidence="8 14" id="KW-0378">Hydrolase</keyword>
<dbReference type="Pfam" id="PF02163">
    <property type="entry name" value="Peptidase_M50"/>
    <property type="match status" value="2"/>
</dbReference>
<sequence length="383" mass="41671">MFGRSYYLFSLLGFRIGLDASWFILAFLIVWSLSTGYFPAVIEGLPQVTYLWMGVLGALGLFASLIFHELAHAVVARQYDLRISGITLFVFGGVAQLEEEPRTAKAEFLVAIAGPIASILLSALFFGVSASGIFGGIDPLLAVIGYLAIINFILAAFNMVPAFPLDGGRILRAILWWWSGNMSRATRMAATVGGGLGIALMAFGAYNAFTGIVVAGMWQILIGFFIYRAAGMAREQAGNLPGPGHAHIGAIIDRDQPRVPADASLETAAQDYFYRLRPRILLVEDGERVVGTLTLGDYAHVPKMQWGDIPVRQVMQPLTDQPMAQPAEPAKEVLKRMVREGHTHVVIVDTGRVVGVLSRRDIMNFVEPQEERSASTATAQQAE</sequence>
<feature type="transmembrane region" description="Helical" evidence="14">
    <location>
        <begin position="20"/>
        <end position="38"/>
    </location>
</feature>
<evidence type="ECO:0000256" key="8">
    <source>
        <dbReference type="ARBA" id="ARBA00022801"/>
    </source>
</evidence>
<evidence type="ECO:0000256" key="9">
    <source>
        <dbReference type="ARBA" id="ARBA00022833"/>
    </source>
</evidence>
<dbReference type="SMART" id="SM00116">
    <property type="entry name" value="CBS"/>
    <property type="match status" value="2"/>
</dbReference>
<keyword evidence="10 14" id="KW-1133">Transmembrane helix</keyword>
<name>A0A397Q805_9HYPH</name>
<evidence type="ECO:0000256" key="10">
    <source>
        <dbReference type="ARBA" id="ARBA00022989"/>
    </source>
</evidence>
<keyword evidence="7" id="KW-0677">Repeat</keyword>
<evidence type="ECO:0000256" key="2">
    <source>
        <dbReference type="ARBA" id="ARBA00007931"/>
    </source>
</evidence>
<comment type="subcellular location">
    <subcellularLocation>
        <location evidence="1 14">Cell membrane</location>
        <topology evidence="1 14">Multi-pass membrane protein</topology>
    </subcellularLocation>
</comment>
<dbReference type="EMBL" id="QXDF01000001">
    <property type="protein sequence ID" value="RIA55955.1"/>
    <property type="molecule type" value="Genomic_DNA"/>
</dbReference>
<dbReference type="AlphaFoldDB" id="A0A397Q805"/>
<feature type="domain" description="CBS" evidence="18">
    <location>
        <begin position="315"/>
        <end position="375"/>
    </location>
</feature>
<dbReference type="InterPro" id="IPR008915">
    <property type="entry name" value="Peptidase_M50"/>
</dbReference>
<dbReference type="PROSITE" id="PS51371">
    <property type="entry name" value="CBS"/>
    <property type="match status" value="1"/>
</dbReference>
<evidence type="ECO:0000256" key="12">
    <source>
        <dbReference type="ARBA" id="ARBA00023122"/>
    </source>
</evidence>
<evidence type="ECO:0000256" key="5">
    <source>
        <dbReference type="ARBA" id="ARBA00022692"/>
    </source>
</evidence>
<evidence type="ECO:0000256" key="17">
    <source>
        <dbReference type="PROSITE-ProRule" id="PRU00703"/>
    </source>
</evidence>
<dbReference type="PANTHER" id="PTHR39188:SF3">
    <property type="entry name" value="STAGE IV SPORULATION PROTEIN FB"/>
    <property type="match status" value="1"/>
</dbReference>
<dbReference type="InterPro" id="IPR000644">
    <property type="entry name" value="CBS_dom"/>
</dbReference>
<protein>
    <recommendedName>
        <fullName evidence="14">Zinc metalloprotease</fullName>
    </recommendedName>
</protein>
<keyword evidence="9 14" id="KW-0862">Zinc</keyword>
<evidence type="ECO:0000256" key="16">
    <source>
        <dbReference type="PIRSR" id="PIRSR006404-2"/>
    </source>
</evidence>
<keyword evidence="20" id="KW-1185">Reference proteome</keyword>
<feature type="active site" evidence="15">
    <location>
        <position position="69"/>
    </location>
</feature>
<dbReference type="PANTHER" id="PTHR39188">
    <property type="entry name" value="MEMBRANE-ASSOCIATED ZINC METALLOPROTEASE M50B"/>
    <property type="match status" value="1"/>
</dbReference>
<gene>
    <name evidence="19" type="ORF">BXY53_1043</name>
</gene>
<keyword evidence="12 17" id="KW-0129">CBS domain</keyword>
<dbReference type="Proteomes" id="UP000266273">
    <property type="component" value="Unassembled WGS sequence"/>
</dbReference>
<dbReference type="SUPFAM" id="SSF54631">
    <property type="entry name" value="CBS-domain pair"/>
    <property type="match status" value="1"/>
</dbReference>
<organism evidence="19 20">
    <name type="scientific">Dichotomicrobium thermohalophilum</name>
    <dbReference type="NCBI Taxonomy" id="933063"/>
    <lineage>
        <taxon>Bacteria</taxon>
        <taxon>Pseudomonadati</taxon>
        <taxon>Pseudomonadota</taxon>
        <taxon>Alphaproteobacteria</taxon>
        <taxon>Hyphomicrobiales</taxon>
        <taxon>Hyphomicrobiaceae</taxon>
        <taxon>Dichotomicrobium</taxon>
    </lineage>
</organism>
<dbReference type="GO" id="GO:0046872">
    <property type="term" value="F:metal ion binding"/>
    <property type="evidence" value="ECO:0007669"/>
    <property type="project" value="UniProtKB-UniRule"/>
</dbReference>
<evidence type="ECO:0000256" key="3">
    <source>
        <dbReference type="ARBA" id="ARBA00022475"/>
    </source>
</evidence>
<dbReference type="Gene3D" id="3.10.580.10">
    <property type="entry name" value="CBS-domain"/>
    <property type="match status" value="1"/>
</dbReference>
<feature type="binding site" evidence="16">
    <location>
        <position position="166"/>
    </location>
    <ligand>
        <name>Zn(2+)</name>
        <dbReference type="ChEBI" id="CHEBI:29105"/>
        <note>catalytic</note>
    </ligand>
</feature>
<keyword evidence="4 14" id="KW-0645">Protease</keyword>
<keyword evidence="11 14" id="KW-0482">Metalloprotease</keyword>
<dbReference type="GO" id="GO:0005886">
    <property type="term" value="C:plasma membrane"/>
    <property type="evidence" value="ECO:0007669"/>
    <property type="project" value="UniProtKB-SubCell"/>
</dbReference>
<dbReference type="InterPro" id="IPR046342">
    <property type="entry name" value="CBS_dom_sf"/>
</dbReference>
<dbReference type="PIRSF" id="PIRSF006404">
    <property type="entry name" value="UCP006404_Pept_M50_CBS"/>
    <property type="match status" value="1"/>
</dbReference>
<feature type="binding site" evidence="16">
    <location>
        <position position="68"/>
    </location>
    <ligand>
        <name>Zn(2+)</name>
        <dbReference type="ChEBI" id="CHEBI:29105"/>
        <note>catalytic</note>
    </ligand>
</feature>
<comment type="similarity">
    <text evidence="2 14">Belongs to the peptidase M50B family.</text>
</comment>
<dbReference type="RefSeq" id="WP_119060796.1">
    <property type="nucleotide sequence ID" value="NZ_QXDF01000001.1"/>
</dbReference>
<dbReference type="InterPro" id="IPR016483">
    <property type="entry name" value="UCP006404_Pept_M50_CBS"/>
</dbReference>
<evidence type="ECO:0000256" key="6">
    <source>
        <dbReference type="ARBA" id="ARBA00022723"/>
    </source>
</evidence>
<feature type="binding site" evidence="16">
    <location>
        <position position="72"/>
    </location>
    <ligand>
        <name>Zn(2+)</name>
        <dbReference type="ChEBI" id="CHEBI:29105"/>
        <note>catalytic</note>
    </ligand>
</feature>
<evidence type="ECO:0000256" key="4">
    <source>
        <dbReference type="ARBA" id="ARBA00022670"/>
    </source>
</evidence>
<feature type="transmembrane region" description="Helical" evidence="14">
    <location>
        <begin position="79"/>
        <end position="97"/>
    </location>
</feature>
<feature type="transmembrane region" description="Helical" evidence="14">
    <location>
        <begin position="50"/>
        <end position="67"/>
    </location>
</feature>
<dbReference type="GO" id="GO:0006508">
    <property type="term" value="P:proteolysis"/>
    <property type="evidence" value="ECO:0007669"/>
    <property type="project" value="UniProtKB-KW"/>
</dbReference>
<reference evidence="19 20" key="1">
    <citation type="submission" date="2018-08" db="EMBL/GenBank/DDBJ databases">
        <title>Genomic Encyclopedia of Archaeal and Bacterial Type Strains, Phase II (KMG-II): from individual species to whole genera.</title>
        <authorList>
            <person name="Goeker M."/>
        </authorList>
    </citation>
    <scope>NUCLEOTIDE SEQUENCE [LARGE SCALE GENOMIC DNA]</scope>
    <source>
        <strain evidence="19 20">DSM 5002</strain>
    </source>
</reference>
<evidence type="ECO:0000256" key="15">
    <source>
        <dbReference type="PIRSR" id="PIRSR006404-1"/>
    </source>
</evidence>
<evidence type="ECO:0000313" key="20">
    <source>
        <dbReference type="Proteomes" id="UP000266273"/>
    </source>
</evidence>
<evidence type="ECO:0000259" key="18">
    <source>
        <dbReference type="PROSITE" id="PS51371"/>
    </source>
</evidence>
<feature type="transmembrane region" description="Helical" evidence="14">
    <location>
        <begin position="140"/>
        <end position="165"/>
    </location>
</feature>
<evidence type="ECO:0000256" key="7">
    <source>
        <dbReference type="ARBA" id="ARBA00022737"/>
    </source>
</evidence>
<dbReference type="CDD" id="cd06164">
    <property type="entry name" value="S2P-M50_SpoIVFB_CBS"/>
    <property type="match status" value="1"/>
</dbReference>
<evidence type="ECO:0000256" key="14">
    <source>
        <dbReference type="PIRNR" id="PIRNR006404"/>
    </source>
</evidence>
<comment type="cofactor">
    <cofactor evidence="14 16">
        <name>Zn(2+)</name>
        <dbReference type="ChEBI" id="CHEBI:29105"/>
    </cofactor>
    <text evidence="14 16">Binds 1 zinc ion per subunit.</text>
</comment>
<evidence type="ECO:0000256" key="11">
    <source>
        <dbReference type="ARBA" id="ARBA00023049"/>
    </source>
</evidence>
<evidence type="ECO:0000256" key="1">
    <source>
        <dbReference type="ARBA" id="ARBA00004651"/>
    </source>
</evidence>
<comment type="caution">
    <text evidence="19">The sequence shown here is derived from an EMBL/GenBank/DDBJ whole genome shotgun (WGS) entry which is preliminary data.</text>
</comment>
<proteinExistence type="inferred from homology"/>
<dbReference type="Pfam" id="PF00571">
    <property type="entry name" value="CBS"/>
    <property type="match status" value="2"/>
</dbReference>
<keyword evidence="13 14" id="KW-0472">Membrane</keyword>
<dbReference type="GO" id="GO:0008237">
    <property type="term" value="F:metallopeptidase activity"/>
    <property type="evidence" value="ECO:0007669"/>
    <property type="project" value="UniProtKB-UniRule"/>
</dbReference>
<keyword evidence="6 14" id="KW-0479">Metal-binding</keyword>
<evidence type="ECO:0000256" key="13">
    <source>
        <dbReference type="ARBA" id="ARBA00023136"/>
    </source>
</evidence>
<feature type="transmembrane region" description="Helical" evidence="14">
    <location>
        <begin position="109"/>
        <end position="134"/>
    </location>
</feature>
<feature type="transmembrane region" description="Helical" evidence="14">
    <location>
        <begin position="185"/>
        <end position="203"/>
    </location>
</feature>
<dbReference type="OrthoDB" id="9781963at2"/>
<keyword evidence="5 14" id="KW-0812">Transmembrane</keyword>
<evidence type="ECO:0000313" key="19">
    <source>
        <dbReference type="EMBL" id="RIA55955.1"/>
    </source>
</evidence>